<dbReference type="PANTHER" id="PTHR43827">
    <property type="entry name" value="2,5-DIKETO-D-GLUCONIC ACID REDUCTASE"/>
    <property type="match status" value="1"/>
</dbReference>
<dbReference type="EMBL" id="KV878217">
    <property type="protein sequence ID" value="OJJ30734.1"/>
    <property type="molecule type" value="Genomic_DNA"/>
</dbReference>
<evidence type="ECO:0000256" key="2">
    <source>
        <dbReference type="ARBA" id="ARBA00022857"/>
    </source>
</evidence>
<gene>
    <name evidence="5" type="ORF">ASPWEDRAFT_63199</name>
</gene>
<accession>A0A1L9R753</accession>
<keyword evidence="2" id="KW-0521">NADP</keyword>
<keyword evidence="6" id="KW-1185">Reference proteome</keyword>
<dbReference type="STRING" id="1073089.A0A1L9R753"/>
<dbReference type="OrthoDB" id="416253at2759"/>
<dbReference type="SUPFAM" id="SSF51430">
    <property type="entry name" value="NAD(P)-linked oxidoreductase"/>
    <property type="match status" value="1"/>
</dbReference>
<dbReference type="GO" id="GO:0016616">
    <property type="term" value="F:oxidoreductase activity, acting on the CH-OH group of donors, NAD or NADP as acceptor"/>
    <property type="evidence" value="ECO:0007669"/>
    <property type="project" value="UniProtKB-ARBA"/>
</dbReference>
<dbReference type="AlphaFoldDB" id="A0A1L9R753"/>
<dbReference type="Pfam" id="PF00248">
    <property type="entry name" value="Aldo_ket_red"/>
    <property type="match status" value="1"/>
</dbReference>
<evidence type="ECO:0000313" key="6">
    <source>
        <dbReference type="Proteomes" id="UP000184383"/>
    </source>
</evidence>
<dbReference type="InterPro" id="IPR020471">
    <property type="entry name" value="AKR"/>
</dbReference>
<evidence type="ECO:0000256" key="1">
    <source>
        <dbReference type="ARBA" id="ARBA00007905"/>
    </source>
</evidence>
<dbReference type="InterPro" id="IPR036812">
    <property type="entry name" value="NAD(P)_OxRdtase_dom_sf"/>
</dbReference>
<dbReference type="PANTHER" id="PTHR43827:SF3">
    <property type="entry name" value="NADP-DEPENDENT OXIDOREDUCTASE DOMAIN-CONTAINING PROTEIN"/>
    <property type="match status" value="1"/>
</dbReference>
<protein>
    <recommendedName>
        <fullName evidence="4">NADP-dependent oxidoreductase domain-containing protein</fullName>
    </recommendedName>
</protein>
<proteinExistence type="inferred from homology"/>
<reference evidence="6" key="1">
    <citation type="journal article" date="2017" name="Genome Biol.">
        <title>Comparative genomics reveals high biological diversity and specific adaptations in the industrially and medically important fungal genus Aspergillus.</title>
        <authorList>
            <person name="de Vries R.P."/>
            <person name="Riley R."/>
            <person name="Wiebenga A."/>
            <person name="Aguilar-Osorio G."/>
            <person name="Amillis S."/>
            <person name="Uchima C.A."/>
            <person name="Anderluh G."/>
            <person name="Asadollahi M."/>
            <person name="Askin M."/>
            <person name="Barry K."/>
            <person name="Battaglia E."/>
            <person name="Bayram O."/>
            <person name="Benocci T."/>
            <person name="Braus-Stromeyer S.A."/>
            <person name="Caldana C."/>
            <person name="Canovas D."/>
            <person name="Cerqueira G.C."/>
            <person name="Chen F."/>
            <person name="Chen W."/>
            <person name="Choi C."/>
            <person name="Clum A."/>
            <person name="Dos Santos R.A."/>
            <person name="Damasio A.R."/>
            <person name="Diallinas G."/>
            <person name="Emri T."/>
            <person name="Fekete E."/>
            <person name="Flipphi M."/>
            <person name="Freyberg S."/>
            <person name="Gallo A."/>
            <person name="Gournas C."/>
            <person name="Habgood R."/>
            <person name="Hainaut M."/>
            <person name="Harispe M.L."/>
            <person name="Henrissat B."/>
            <person name="Hilden K.S."/>
            <person name="Hope R."/>
            <person name="Hossain A."/>
            <person name="Karabika E."/>
            <person name="Karaffa L."/>
            <person name="Karanyi Z."/>
            <person name="Krasevec N."/>
            <person name="Kuo A."/>
            <person name="Kusch H."/>
            <person name="LaButti K."/>
            <person name="Lagendijk E.L."/>
            <person name="Lapidus A."/>
            <person name="Levasseur A."/>
            <person name="Lindquist E."/>
            <person name="Lipzen A."/>
            <person name="Logrieco A.F."/>
            <person name="MacCabe A."/>
            <person name="Maekelae M.R."/>
            <person name="Malavazi I."/>
            <person name="Melin P."/>
            <person name="Meyer V."/>
            <person name="Mielnichuk N."/>
            <person name="Miskei M."/>
            <person name="Molnar A.P."/>
            <person name="Mule G."/>
            <person name="Ngan C.Y."/>
            <person name="Orejas M."/>
            <person name="Orosz E."/>
            <person name="Ouedraogo J.P."/>
            <person name="Overkamp K.M."/>
            <person name="Park H.-S."/>
            <person name="Perrone G."/>
            <person name="Piumi F."/>
            <person name="Punt P.J."/>
            <person name="Ram A.F."/>
            <person name="Ramon A."/>
            <person name="Rauscher S."/>
            <person name="Record E."/>
            <person name="Riano-Pachon D.M."/>
            <person name="Robert V."/>
            <person name="Roehrig J."/>
            <person name="Ruller R."/>
            <person name="Salamov A."/>
            <person name="Salih N.S."/>
            <person name="Samson R.A."/>
            <person name="Sandor E."/>
            <person name="Sanguinetti M."/>
            <person name="Schuetze T."/>
            <person name="Sepcic K."/>
            <person name="Shelest E."/>
            <person name="Sherlock G."/>
            <person name="Sophianopoulou V."/>
            <person name="Squina F.M."/>
            <person name="Sun H."/>
            <person name="Susca A."/>
            <person name="Todd R.B."/>
            <person name="Tsang A."/>
            <person name="Unkles S.E."/>
            <person name="van de Wiele N."/>
            <person name="van Rossen-Uffink D."/>
            <person name="Oliveira J.V."/>
            <person name="Vesth T.C."/>
            <person name="Visser J."/>
            <person name="Yu J.-H."/>
            <person name="Zhou M."/>
            <person name="Andersen M.R."/>
            <person name="Archer D.B."/>
            <person name="Baker S.E."/>
            <person name="Benoit I."/>
            <person name="Brakhage A.A."/>
            <person name="Braus G.H."/>
            <person name="Fischer R."/>
            <person name="Frisvad J.C."/>
            <person name="Goldman G.H."/>
            <person name="Houbraken J."/>
            <person name="Oakley B."/>
            <person name="Pocsi I."/>
            <person name="Scazzocchio C."/>
            <person name="Seiboth B."/>
            <person name="vanKuyk P.A."/>
            <person name="Wortman J."/>
            <person name="Dyer P.S."/>
            <person name="Grigoriev I.V."/>
        </authorList>
    </citation>
    <scope>NUCLEOTIDE SEQUENCE [LARGE SCALE GENOMIC DNA]</scope>
    <source>
        <strain evidence="6">DTO 134E9</strain>
    </source>
</reference>
<dbReference type="Proteomes" id="UP000184383">
    <property type="component" value="Unassembled WGS sequence"/>
</dbReference>
<name>A0A1L9R753_ASPWE</name>
<evidence type="ECO:0000259" key="4">
    <source>
        <dbReference type="Pfam" id="PF00248"/>
    </source>
</evidence>
<comment type="similarity">
    <text evidence="1">Belongs to the aldo/keto reductase family.</text>
</comment>
<keyword evidence="3" id="KW-0560">Oxidoreductase</keyword>
<dbReference type="VEuPathDB" id="FungiDB:ASPWEDRAFT_63199"/>
<dbReference type="Gene3D" id="3.20.20.100">
    <property type="entry name" value="NADP-dependent oxidoreductase domain"/>
    <property type="match status" value="2"/>
</dbReference>
<evidence type="ECO:0000313" key="5">
    <source>
        <dbReference type="EMBL" id="OJJ30734.1"/>
    </source>
</evidence>
<dbReference type="RefSeq" id="XP_040684411.1">
    <property type="nucleotide sequence ID" value="XM_040838688.1"/>
</dbReference>
<sequence>MLNMEQILIILSVKLNDHVLIQLGYDTGTAWYKTAGDTSINRELVESIKTAIKLGYYHLDGAEVYGPEAELGLFYQSGVEREENFLVKDAGKARSIVVSNFLQSHLDTVSKSARIPPSTNQIEYHPYLQHGNLVPFQKDKGIQTASYAPLTPATWRKYAVDEGEILLRWSLNRSIVTITTCSKESRLISYPRAPNFTLTPKEIDGISELG</sequence>
<dbReference type="GeneID" id="63754536"/>
<feature type="domain" description="NADP-dependent oxidoreductase" evidence="4">
    <location>
        <begin position="88"/>
        <end position="151"/>
    </location>
</feature>
<organism evidence="5 6">
    <name type="scientific">Aspergillus wentii DTO 134E9</name>
    <dbReference type="NCBI Taxonomy" id="1073089"/>
    <lineage>
        <taxon>Eukaryota</taxon>
        <taxon>Fungi</taxon>
        <taxon>Dikarya</taxon>
        <taxon>Ascomycota</taxon>
        <taxon>Pezizomycotina</taxon>
        <taxon>Eurotiomycetes</taxon>
        <taxon>Eurotiomycetidae</taxon>
        <taxon>Eurotiales</taxon>
        <taxon>Aspergillaceae</taxon>
        <taxon>Aspergillus</taxon>
        <taxon>Aspergillus subgen. Cremei</taxon>
    </lineage>
</organism>
<dbReference type="InterPro" id="IPR023210">
    <property type="entry name" value="NADP_OxRdtase_dom"/>
</dbReference>
<evidence type="ECO:0000256" key="3">
    <source>
        <dbReference type="ARBA" id="ARBA00023002"/>
    </source>
</evidence>